<dbReference type="InterPro" id="IPR002371">
    <property type="entry name" value="FlgK"/>
</dbReference>
<dbReference type="eggNOG" id="COG1256">
    <property type="taxonomic scope" value="Bacteria"/>
</dbReference>
<dbReference type="InterPro" id="IPR053927">
    <property type="entry name" value="FlgK_helical"/>
</dbReference>
<dbReference type="OrthoDB" id="9802553at2"/>
<evidence type="ECO:0000256" key="5">
    <source>
        <dbReference type="ARBA" id="ARBA00022525"/>
    </source>
</evidence>
<keyword evidence="11" id="KW-1185">Reference proteome</keyword>
<dbReference type="GO" id="GO:0005576">
    <property type="term" value="C:extracellular region"/>
    <property type="evidence" value="ECO:0007669"/>
    <property type="project" value="UniProtKB-SubCell"/>
</dbReference>
<feature type="domain" description="Flagellar basal body rod protein N-terminal" evidence="7">
    <location>
        <begin position="8"/>
        <end position="37"/>
    </location>
</feature>
<dbReference type="PATRIC" id="fig|1235802.3.peg.1387"/>
<dbReference type="GO" id="GO:0005198">
    <property type="term" value="F:structural molecule activity"/>
    <property type="evidence" value="ECO:0007669"/>
    <property type="project" value="InterPro"/>
</dbReference>
<evidence type="ECO:0000259" key="9">
    <source>
        <dbReference type="Pfam" id="PF22638"/>
    </source>
</evidence>
<dbReference type="GO" id="GO:0044780">
    <property type="term" value="P:bacterial-type flagellum assembly"/>
    <property type="evidence" value="ECO:0007669"/>
    <property type="project" value="InterPro"/>
</dbReference>
<keyword evidence="10" id="KW-0969">Cilium</keyword>
<evidence type="ECO:0000313" key="10">
    <source>
        <dbReference type="EMBL" id="EMZ33759.1"/>
    </source>
</evidence>
<dbReference type="GO" id="GO:0009424">
    <property type="term" value="C:bacterial-type flagellum hook"/>
    <property type="evidence" value="ECO:0007669"/>
    <property type="project" value="InterPro"/>
</dbReference>
<dbReference type="InterPro" id="IPR010930">
    <property type="entry name" value="Flg_bb/hook_C_dom"/>
</dbReference>
<name>N2BAJ3_9FIRM</name>
<gene>
    <name evidence="10" type="ORF">C823_01298</name>
</gene>
<comment type="subcellular location">
    <subcellularLocation>
        <location evidence="1">Bacterial flagellum</location>
    </subcellularLocation>
    <subcellularLocation>
        <location evidence="2">Secreted</location>
    </subcellularLocation>
</comment>
<dbReference type="STRING" id="1235802.C823_01298"/>
<keyword evidence="10" id="KW-0282">Flagellum</keyword>
<dbReference type="InterPro" id="IPR019776">
    <property type="entry name" value="Flagellar_basal_body_rod_CS"/>
</dbReference>
<evidence type="ECO:0000256" key="1">
    <source>
        <dbReference type="ARBA" id="ARBA00004365"/>
    </source>
</evidence>
<dbReference type="PROSITE" id="PS00588">
    <property type="entry name" value="FLAGELLA_BB_ROD"/>
    <property type="match status" value="1"/>
</dbReference>
<keyword evidence="5" id="KW-0964">Secreted</keyword>
<feature type="domain" description="Flagellar hook-associated protein FlgK helical" evidence="9">
    <location>
        <begin position="97"/>
        <end position="323"/>
    </location>
</feature>
<dbReference type="AlphaFoldDB" id="N2BAJ3"/>
<protein>
    <recommendedName>
        <fullName evidence="4">Flagellar hook-associated protein 1</fullName>
    </recommendedName>
</protein>
<dbReference type="PANTHER" id="PTHR30033:SF2">
    <property type="entry name" value="FLAGELLAR HOOK PROTEIN"/>
    <property type="match status" value="1"/>
</dbReference>
<proteinExistence type="inferred from homology"/>
<feature type="domain" description="Flagellar basal-body/hook protein C-terminal" evidence="8">
    <location>
        <begin position="613"/>
        <end position="651"/>
    </location>
</feature>
<evidence type="ECO:0000313" key="11">
    <source>
        <dbReference type="Proteomes" id="UP000012589"/>
    </source>
</evidence>
<comment type="caution">
    <text evidence="10">The sequence shown here is derived from an EMBL/GenBank/DDBJ whole genome shotgun (WGS) entry which is preliminary data.</text>
</comment>
<comment type="similarity">
    <text evidence="3">Belongs to the flagella basal body rod proteins family.</text>
</comment>
<evidence type="ECO:0000256" key="6">
    <source>
        <dbReference type="ARBA" id="ARBA00023143"/>
    </source>
</evidence>
<dbReference type="PANTHER" id="PTHR30033">
    <property type="entry name" value="FLAGELLAR HOOK-ASSOCIATED PROTEIN 1"/>
    <property type="match status" value="1"/>
</dbReference>
<dbReference type="EMBL" id="AQFT01000039">
    <property type="protein sequence ID" value="EMZ33759.1"/>
    <property type="molecule type" value="Genomic_DNA"/>
</dbReference>
<dbReference type="SUPFAM" id="SSF64518">
    <property type="entry name" value="Phase 1 flagellin"/>
    <property type="match status" value="1"/>
</dbReference>
<dbReference type="Pfam" id="PF00460">
    <property type="entry name" value="Flg_bb_rod"/>
    <property type="match status" value="1"/>
</dbReference>
<evidence type="ECO:0000259" key="8">
    <source>
        <dbReference type="Pfam" id="PF06429"/>
    </source>
</evidence>
<dbReference type="NCBIfam" id="TIGR02492">
    <property type="entry name" value="flgK_ends"/>
    <property type="match status" value="1"/>
</dbReference>
<evidence type="ECO:0000256" key="2">
    <source>
        <dbReference type="ARBA" id="ARBA00004613"/>
    </source>
</evidence>
<keyword evidence="6" id="KW-0975">Bacterial flagellum</keyword>
<organism evidence="10 11">
    <name type="scientific">Eubacterium plexicaudatum ASF492</name>
    <dbReference type="NCBI Taxonomy" id="1235802"/>
    <lineage>
        <taxon>Bacteria</taxon>
        <taxon>Bacillati</taxon>
        <taxon>Bacillota</taxon>
        <taxon>Clostridia</taxon>
        <taxon>Eubacteriales</taxon>
        <taxon>Eubacteriaceae</taxon>
        <taxon>Eubacterium</taxon>
    </lineage>
</organism>
<dbReference type="InterPro" id="IPR001444">
    <property type="entry name" value="Flag_bb_rod_N"/>
</dbReference>
<dbReference type="Proteomes" id="UP000012589">
    <property type="component" value="Unassembled WGS sequence"/>
</dbReference>
<reference evidence="10 11" key="1">
    <citation type="journal article" date="2014" name="Genome Announc.">
        <title>Draft genome sequences of the altered schaedler flora, a defined bacterial community from gnotobiotic mice.</title>
        <authorList>
            <person name="Wannemuehler M.J."/>
            <person name="Overstreet A.M."/>
            <person name="Ward D.V."/>
            <person name="Phillips G.J."/>
        </authorList>
    </citation>
    <scope>NUCLEOTIDE SEQUENCE [LARGE SCALE GENOMIC DNA]</scope>
    <source>
        <strain evidence="10 11">ASF492</strain>
    </source>
</reference>
<dbReference type="HOGENOM" id="CLU_012762_1_1_9"/>
<dbReference type="Pfam" id="PF22638">
    <property type="entry name" value="FlgK_D1"/>
    <property type="match status" value="1"/>
</dbReference>
<evidence type="ECO:0000256" key="4">
    <source>
        <dbReference type="ARBA" id="ARBA00016244"/>
    </source>
</evidence>
<evidence type="ECO:0000256" key="3">
    <source>
        <dbReference type="ARBA" id="ARBA00009677"/>
    </source>
</evidence>
<sequence>MSSTFFGLNIGWSALNAFSASINTTANNVANANTPGYSKQVVNLVAKASLRNYTYGTLGSGVDADSITQLRNTYYDVKYWTNNSSVGQYEKKGYYMAQIENLYRDDIEDSATGFSSIYKEIFNTMESLKGDGSELSIRNQFINNAQSLMEYFNNMSGHLKTLQSDCNQEVRALVSQINSYAQKISIINDKINTIEIQGRRANELRDQRAYLLDELSKIVPIETEETKVLNSNDPDMYVGGTVFRIRVEGQLLVDGSDYNSLECYTRQEKVNQNDIDGLYDIRWSHTGNEFNASSDTMSGELKAVLNIRDGNNKENLQGTLSKVDAGASKIYITDPNITSVEAMNMPDRGYITIANKTYTYSRFEMTVSVDKNGKETCTYMFEMENTDMTSLAGKSGREVSIGRPIDARGIPYYMSQMNEFLRSFCRKFNDMQIYGKGDGTTKLDGTPVTDRYTVDAEGNVIPEEFKYQNGGADTNGEQMGAFFVAIKPDGKENSFLDTKKEDGEKGTITTYKSDAIGGNYYQMTAGNVAVNDKSVKDPNYFATSTRTDTDESEAGLVDMMLELQSKTVIYRGSGGNQFLEYIVTDITVDRQEADILSSNYEDIGNTIDTYRMSVSSVDEDEEGMDIVKFQNAYNLASKIISTMNEMYDRLITQTGV</sequence>
<keyword evidence="10" id="KW-0966">Cell projection</keyword>
<evidence type="ECO:0000259" key="7">
    <source>
        <dbReference type="Pfam" id="PF00460"/>
    </source>
</evidence>
<dbReference type="Pfam" id="PF06429">
    <property type="entry name" value="Flg_bbr_C"/>
    <property type="match status" value="1"/>
</dbReference>
<dbReference type="PRINTS" id="PR01005">
    <property type="entry name" value="FLGHOOKAP1"/>
</dbReference>
<accession>N2BAJ3</accession>